<evidence type="ECO:0000256" key="6">
    <source>
        <dbReference type="SAM" id="Phobius"/>
    </source>
</evidence>
<dbReference type="PATRIC" id="fig|1423814.6.peg.459"/>
<evidence type="ECO:0000256" key="2">
    <source>
        <dbReference type="ARBA" id="ARBA00008854"/>
    </source>
</evidence>
<dbReference type="Proteomes" id="UP000004483">
    <property type="component" value="Unassembled WGS sequence"/>
</dbReference>
<evidence type="ECO:0000313" key="8">
    <source>
        <dbReference type="Proteomes" id="UP000004483"/>
    </source>
</evidence>
<dbReference type="STRING" id="1423814.HMPREF0549_0072"/>
<comment type="subcellular location">
    <subcellularLocation>
        <location evidence="1">Membrane</location>
        <topology evidence="1">Single-pass membrane protein</topology>
    </subcellularLocation>
</comment>
<keyword evidence="5 6" id="KW-0472">Membrane</keyword>
<dbReference type="InterPro" id="IPR023353">
    <property type="entry name" value="LemA-like_dom_sf"/>
</dbReference>
<dbReference type="InterPro" id="IPR007156">
    <property type="entry name" value="MamQ_LemA"/>
</dbReference>
<gene>
    <name evidence="7" type="ORF">HMPREF0549_0072</name>
</gene>
<evidence type="ECO:0000256" key="5">
    <source>
        <dbReference type="ARBA" id="ARBA00023136"/>
    </source>
</evidence>
<keyword evidence="4 6" id="KW-1133">Transmembrane helix</keyword>
<dbReference type="GO" id="GO:0016020">
    <property type="term" value="C:membrane"/>
    <property type="evidence" value="ECO:0007669"/>
    <property type="project" value="UniProtKB-SubCell"/>
</dbReference>
<dbReference type="HOGENOM" id="CLU_056714_2_2_9"/>
<evidence type="ECO:0000256" key="1">
    <source>
        <dbReference type="ARBA" id="ARBA00004167"/>
    </source>
</evidence>
<dbReference type="eggNOG" id="COG1704">
    <property type="taxonomic scope" value="Bacteria"/>
</dbReference>
<accession>C2ERI6</accession>
<reference evidence="7 8" key="1">
    <citation type="submission" date="2009-01" db="EMBL/GenBank/DDBJ databases">
        <authorList>
            <person name="Qin X."/>
            <person name="Bachman B."/>
            <person name="Battles P."/>
            <person name="Bell A."/>
            <person name="Bess C."/>
            <person name="Bickham C."/>
            <person name="Chaboub L."/>
            <person name="Chen D."/>
            <person name="Coyle M."/>
            <person name="Deiros D.R."/>
            <person name="Dinh H."/>
            <person name="Forbes L."/>
            <person name="Fowler G."/>
            <person name="Francisco L."/>
            <person name="Fu Q."/>
            <person name="Gubbala S."/>
            <person name="Hale W."/>
            <person name="Han Y."/>
            <person name="Hemphill L."/>
            <person name="Highlander S.K."/>
            <person name="Hirani K."/>
            <person name="Hogues M."/>
            <person name="Jackson L."/>
            <person name="Jakkamsetti A."/>
            <person name="Javaid M."/>
            <person name="Jiang H."/>
            <person name="Korchina V."/>
            <person name="Kovar C."/>
            <person name="Lara F."/>
            <person name="Lee S."/>
            <person name="Mata R."/>
            <person name="Mathew T."/>
            <person name="Moen C."/>
            <person name="Morales K."/>
            <person name="Munidasa M."/>
            <person name="Nazareth L."/>
            <person name="Ngo R."/>
            <person name="Nguyen L."/>
            <person name="Okwuonu G."/>
            <person name="Ongeri F."/>
            <person name="Patil S."/>
            <person name="Petrosino J."/>
            <person name="Pham C."/>
            <person name="Pham P."/>
            <person name="Pu L.-L."/>
            <person name="Puazo M."/>
            <person name="Raj R."/>
            <person name="Reid J."/>
            <person name="Rouhana J."/>
            <person name="Saada N."/>
            <person name="Shang Y."/>
            <person name="Simmons D."/>
            <person name="Thornton R."/>
            <person name="Warren J."/>
            <person name="Weissenberger G."/>
            <person name="Zhang J."/>
            <person name="Zhang L."/>
            <person name="Zhou C."/>
            <person name="Zhu D."/>
            <person name="Muzny D."/>
            <person name="Worley K."/>
            <person name="Gibbs R."/>
        </authorList>
    </citation>
    <scope>NUCLEOTIDE SEQUENCE [LARGE SCALE GENOMIC DNA]</scope>
    <source>
        <strain evidence="7 8">ATCC 49540</strain>
    </source>
</reference>
<dbReference type="SUPFAM" id="SSF140478">
    <property type="entry name" value="LemA-like"/>
    <property type="match status" value="1"/>
</dbReference>
<organism evidence="7 8">
    <name type="scientific">Limosilactobacillus vaginalis DSM 5837 = ATCC 49540</name>
    <dbReference type="NCBI Taxonomy" id="1423814"/>
    <lineage>
        <taxon>Bacteria</taxon>
        <taxon>Bacillati</taxon>
        <taxon>Bacillota</taxon>
        <taxon>Bacilli</taxon>
        <taxon>Lactobacillales</taxon>
        <taxon>Lactobacillaceae</taxon>
        <taxon>Limosilactobacillus</taxon>
    </lineage>
</organism>
<protein>
    <submittedName>
        <fullName evidence="7">LemA family protein</fullName>
    </submittedName>
</protein>
<dbReference type="Gene3D" id="1.20.1440.20">
    <property type="entry name" value="LemA-like domain"/>
    <property type="match status" value="1"/>
</dbReference>
<dbReference type="EMBL" id="ACGV01000007">
    <property type="protein sequence ID" value="EEJ41458.1"/>
    <property type="molecule type" value="Genomic_DNA"/>
</dbReference>
<proteinExistence type="inferred from homology"/>
<dbReference type="AlphaFoldDB" id="C2ERI6"/>
<name>C2ERI6_9LACO</name>
<dbReference type="Pfam" id="PF04011">
    <property type="entry name" value="LemA"/>
    <property type="match status" value="1"/>
</dbReference>
<comment type="similarity">
    <text evidence="2">Belongs to the LemA family.</text>
</comment>
<comment type="caution">
    <text evidence="7">The sequence shown here is derived from an EMBL/GenBank/DDBJ whole genome shotgun (WGS) entry which is preliminary data.</text>
</comment>
<dbReference type="PANTHER" id="PTHR34478:SF2">
    <property type="entry name" value="MEMBRANE PROTEIN"/>
    <property type="match status" value="1"/>
</dbReference>
<feature type="transmembrane region" description="Helical" evidence="6">
    <location>
        <begin position="23"/>
        <end position="43"/>
    </location>
</feature>
<dbReference type="PANTHER" id="PTHR34478">
    <property type="entry name" value="PROTEIN LEMA"/>
    <property type="match status" value="1"/>
</dbReference>
<keyword evidence="3 6" id="KW-0812">Transmembrane</keyword>
<sequence length="209" mass="23553">MSLLTAEVDIIIITKNERGGREMVATIIIIVVIVLLVALYAGLYNGLVQLRTHAQESWSQIDVQLQRRNDLIPNLVSTVKGYSKYEASTLEKVTQLRSQLENVPDDDRAQKMAVSNELTGTLRSVFAVSENYPDLNASTQYQSLMEELSNTENKIAYSRQLYNSTVANLDAKIQSFPSNIVAKIHHFKQMDYLQAPKESKEVPKVSFDD</sequence>
<evidence type="ECO:0000313" key="7">
    <source>
        <dbReference type="EMBL" id="EEJ41458.1"/>
    </source>
</evidence>
<evidence type="ECO:0000256" key="3">
    <source>
        <dbReference type="ARBA" id="ARBA00022692"/>
    </source>
</evidence>
<evidence type="ECO:0000256" key="4">
    <source>
        <dbReference type="ARBA" id="ARBA00022989"/>
    </source>
</evidence>